<proteinExistence type="predicted"/>
<evidence type="ECO:0000256" key="1">
    <source>
        <dbReference type="SAM" id="MobiDB-lite"/>
    </source>
</evidence>
<gene>
    <name evidence="3" type="ORF">CERZMDRAFT_89295</name>
</gene>
<organism evidence="3 4">
    <name type="scientific">Cercospora zeae-maydis SCOH1-5</name>
    <dbReference type="NCBI Taxonomy" id="717836"/>
    <lineage>
        <taxon>Eukaryota</taxon>
        <taxon>Fungi</taxon>
        <taxon>Dikarya</taxon>
        <taxon>Ascomycota</taxon>
        <taxon>Pezizomycotina</taxon>
        <taxon>Dothideomycetes</taxon>
        <taxon>Dothideomycetidae</taxon>
        <taxon>Mycosphaerellales</taxon>
        <taxon>Mycosphaerellaceae</taxon>
        <taxon>Cercospora</taxon>
    </lineage>
</organism>
<feature type="signal peptide" evidence="2">
    <location>
        <begin position="1"/>
        <end position="18"/>
    </location>
</feature>
<feature type="region of interest" description="Disordered" evidence="1">
    <location>
        <begin position="165"/>
        <end position="196"/>
    </location>
</feature>
<accession>A0A6A6EXK7</accession>
<evidence type="ECO:0000256" key="2">
    <source>
        <dbReference type="SAM" id="SignalP"/>
    </source>
</evidence>
<feature type="chain" id="PRO_5025546745" evidence="2">
    <location>
        <begin position="19"/>
        <end position="216"/>
    </location>
</feature>
<protein>
    <submittedName>
        <fullName evidence="3">Uncharacterized protein</fullName>
    </submittedName>
</protein>
<evidence type="ECO:0000313" key="4">
    <source>
        <dbReference type="Proteomes" id="UP000799539"/>
    </source>
</evidence>
<dbReference type="OrthoDB" id="3828405at2759"/>
<reference evidence="3" key="1">
    <citation type="journal article" date="2020" name="Stud. Mycol.">
        <title>101 Dothideomycetes genomes: a test case for predicting lifestyles and emergence of pathogens.</title>
        <authorList>
            <person name="Haridas S."/>
            <person name="Albert R."/>
            <person name="Binder M."/>
            <person name="Bloem J."/>
            <person name="Labutti K."/>
            <person name="Salamov A."/>
            <person name="Andreopoulos B."/>
            <person name="Baker S."/>
            <person name="Barry K."/>
            <person name="Bills G."/>
            <person name="Bluhm B."/>
            <person name="Cannon C."/>
            <person name="Castanera R."/>
            <person name="Culley D."/>
            <person name="Daum C."/>
            <person name="Ezra D."/>
            <person name="Gonzalez J."/>
            <person name="Henrissat B."/>
            <person name="Kuo A."/>
            <person name="Liang C."/>
            <person name="Lipzen A."/>
            <person name="Lutzoni F."/>
            <person name="Magnuson J."/>
            <person name="Mondo S."/>
            <person name="Nolan M."/>
            <person name="Ohm R."/>
            <person name="Pangilinan J."/>
            <person name="Park H.-J."/>
            <person name="Ramirez L."/>
            <person name="Alfaro M."/>
            <person name="Sun H."/>
            <person name="Tritt A."/>
            <person name="Yoshinaga Y."/>
            <person name="Zwiers L.-H."/>
            <person name="Turgeon B."/>
            <person name="Goodwin S."/>
            <person name="Spatafora J."/>
            <person name="Crous P."/>
            <person name="Grigoriev I."/>
        </authorList>
    </citation>
    <scope>NUCLEOTIDE SEQUENCE</scope>
    <source>
        <strain evidence="3">SCOH1-5</strain>
    </source>
</reference>
<keyword evidence="4" id="KW-1185">Reference proteome</keyword>
<dbReference type="EMBL" id="ML992720">
    <property type="protein sequence ID" value="KAF2206465.1"/>
    <property type="molecule type" value="Genomic_DNA"/>
</dbReference>
<evidence type="ECO:0000313" key="3">
    <source>
        <dbReference type="EMBL" id="KAF2206465.1"/>
    </source>
</evidence>
<dbReference type="Proteomes" id="UP000799539">
    <property type="component" value="Unassembled WGS sequence"/>
</dbReference>
<keyword evidence="2" id="KW-0732">Signal</keyword>
<name>A0A6A6EXK7_9PEZI</name>
<sequence>MQHLLRLALSALLTLTLATKPDEIQCSLKNQYVVDAVNRFCSKTNMVAPSEYSSAGVKSNPFPYAWVAINGNCNPPQWVPSQICKAQFFMMCNTGDRVGQNAWTFGRNECQRWDIVAGKSHKENAPPIPSSSKIKGGWKEVLKGLGLGKRDLEKYEGNLEEVREAVRRGGESGSRPRKASPELFSHRPAHPPSATCQPTFAWKPQQNMELLRHWAQ</sequence>
<dbReference type="AlphaFoldDB" id="A0A6A6EXK7"/>